<dbReference type="RefSeq" id="WP_236090415.1">
    <property type="nucleotide sequence ID" value="NZ_JAKGSG010000045.1"/>
</dbReference>
<feature type="transmembrane region" description="Helical" evidence="2">
    <location>
        <begin position="193"/>
        <end position="212"/>
    </location>
</feature>
<dbReference type="Proteomes" id="UP001165405">
    <property type="component" value="Unassembled WGS sequence"/>
</dbReference>
<feature type="compositionally biased region" description="Low complexity" evidence="1">
    <location>
        <begin position="260"/>
        <end position="278"/>
    </location>
</feature>
<feature type="transmembrane region" description="Helical" evidence="2">
    <location>
        <begin position="46"/>
        <end position="65"/>
    </location>
</feature>
<evidence type="ECO:0000313" key="3">
    <source>
        <dbReference type="EMBL" id="MCF4122617.1"/>
    </source>
</evidence>
<evidence type="ECO:0000313" key="4">
    <source>
        <dbReference type="Proteomes" id="UP001165405"/>
    </source>
</evidence>
<feature type="transmembrane region" description="Helical" evidence="2">
    <location>
        <begin position="478"/>
        <end position="499"/>
    </location>
</feature>
<accession>A0AA41QGB0</accession>
<feature type="transmembrane region" description="Helical" evidence="2">
    <location>
        <begin position="505"/>
        <end position="529"/>
    </location>
</feature>
<gene>
    <name evidence="3" type="ORF">L1785_16685</name>
</gene>
<name>A0AA41QGB0_9MICO</name>
<organism evidence="3 4">
    <name type="scientific">Antribacter soli</name>
    <dbReference type="NCBI Taxonomy" id="2910976"/>
    <lineage>
        <taxon>Bacteria</taxon>
        <taxon>Bacillati</taxon>
        <taxon>Actinomycetota</taxon>
        <taxon>Actinomycetes</taxon>
        <taxon>Micrococcales</taxon>
        <taxon>Promicromonosporaceae</taxon>
        <taxon>Antribacter</taxon>
    </lineage>
</organism>
<keyword evidence="2" id="KW-0472">Membrane</keyword>
<feature type="transmembrane region" description="Helical" evidence="2">
    <location>
        <begin position="72"/>
        <end position="98"/>
    </location>
</feature>
<feature type="transmembrane region" description="Helical" evidence="2">
    <location>
        <begin position="232"/>
        <end position="251"/>
    </location>
</feature>
<feature type="region of interest" description="Disordered" evidence="1">
    <location>
        <begin position="259"/>
        <end position="286"/>
    </location>
</feature>
<comment type="caution">
    <text evidence="3">The sequence shown here is derived from an EMBL/GenBank/DDBJ whole genome shotgun (WGS) entry which is preliminary data.</text>
</comment>
<evidence type="ECO:0000256" key="2">
    <source>
        <dbReference type="SAM" id="Phobius"/>
    </source>
</evidence>
<keyword evidence="2" id="KW-0812">Transmembrane</keyword>
<reference evidence="3" key="1">
    <citation type="submission" date="2022-01" db="EMBL/GenBank/DDBJ databases">
        <title>Antribacter sp. nov., isolated from Guizhou of China.</title>
        <authorList>
            <person name="Chengliang C."/>
            <person name="Ya Z."/>
        </authorList>
    </citation>
    <scope>NUCLEOTIDE SEQUENCE</scope>
    <source>
        <strain evidence="3">KLBMP 9083</strain>
    </source>
</reference>
<protein>
    <submittedName>
        <fullName evidence="3">Uncharacterized protein</fullName>
    </submittedName>
</protein>
<feature type="transmembrane region" description="Helical" evidence="2">
    <location>
        <begin position="135"/>
        <end position="156"/>
    </location>
</feature>
<proteinExistence type="predicted"/>
<feature type="transmembrane region" description="Helical" evidence="2">
    <location>
        <begin position="419"/>
        <end position="436"/>
    </location>
</feature>
<feature type="transmembrane region" description="Helical" evidence="2">
    <location>
        <begin position="110"/>
        <end position="128"/>
    </location>
</feature>
<dbReference type="AlphaFoldDB" id="A0AA41QGB0"/>
<sequence>MSSPLTRAALQRLTLAATLLLVLYGWSSLPLDLLSPGFYEQTRTVMAAVAAASVVPGLVLAAAAATRRSRTFLLVTTVVTVLHLCAVLAVGLLAAAGAPPGRGWDGVGPAAGQLLLALTGLGFAWWGITRPVSRPWIGVVPVLLAPFVPALGVALLGAPYLFVYVVLSGGGFTVLAAVGAAALLGLPGRGSRVAGTLLVAWVAGDRLAPPVGVGGLPAAQSAGIGADPAMPAALQLVVLLAALVCGAVAVLPARPEASWEVEPTTTPTAEPAATDEPAGSSGPMSRADLRRAAGGAALAVVVLTLLLELPKLFAFGPGINPGGAGAVFLLQFLADAAIPAAAAVVAGAATSGSRPVLALASGFSGLVAGGALLAGAVTGVGVLGLDVQSYLPLAALAMSLALAWAATARTGATATALRWAAVVPPLLLVSPLTLLADPSRMVYARDPMFATYVADTLPALGAVAAAALLGYASRTIRIVAAVLLGVLAVASFGDVAGGAGMLRRLILLDGLTIAGYSLACLLVVASVLAPARAGSWRP</sequence>
<feature type="transmembrane region" description="Helical" evidence="2">
    <location>
        <begin position="327"/>
        <end position="349"/>
    </location>
</feature>
<keyword evidence="4" id="KW-1185">Reference proteome</keyword>
<keyword evidence="2" id="KW-1133">Transmembrane helix</keyword>
<feature type="transmembrane region" description="Helical" evidence="2">
    <location>
        <begin position="389"/>
        <end position="407"/>
    </location>
</feature>
<dbReference type="EMBL" id="JAKGSG010000045">
    <property type="protein sequence ID" value="MCF4122617.1"/>
    <property type="molecule type" value="Genomic_DNA"/>
</dbReference>
<feature type="transmembrane region" description="Helical" evidence="2">
    <location>
        <begin position="356"/>
        <end position="383"/>
    </location>
</feature>
<feature type="transmembrane region" description="Helical" evidence="2">
    <location>
        <begin position="162"/>
        <end position="186"/>
    </location>
</feature>
<feature type="transmembrane region" description="Helical" evidence="2">
    <location>
        <begin position="448"/>
        <end position="471"/>
    </location>
</feature>
<evidence type="ECO:0000256" key="1">
    <source>
        <dbReference type="SAM" id="MobiDB-lite"/>
    </source>
</evidence>
<feature type="transmembrane region" description="Helical" evidence="2">
    <location>
        <begin position="289"/>
        <end position="307"/>
    </location>
</feature>